<comment type="caution">
    <text evidence="1">The sequence shown here is derived from an EMBL/GenBank/DDBJ whole genome shotgun (WGS) entry which is preliminary data.</text>
</comment>
<protein>
    <submittedName>
        <fullName evidence="1">Uncharacterized protein</fullName>
    </submittedName>
</protein>
<evidence type="ECO:0000313" key="1">
    <source>
        <dbReference type="EMBL" id="MBH1651919.1"/>
    </source>
</evidence>
<name>A0AA90AV90_STEMA</name>
<dbReference type="AlphaFoldDB" id="A0AA90AV90"/>
<accession>A0AA90AV90</accession>
<organism evidence="1 2">
    <name type="scientific">Stenotrophomonas maltophilia</name>
    <name type="common">Pseudomonas maltophilia</name>
    <name type="synonym">Xanthomonas maltophilia</name>
    <dbReference type="NCBI Taxonomy" id="40324"/>
    <lineage>
        <taxon>Bacteria</taxon>
        <taxon>Pseudomonadati</taxon>
        <taxon>Pseudomonadota</taxon>
        <taxon>Gammaproteobacteria</taxon>
        <taxon>Lysobacterales</taxon>
        <taxon>Lysobacteraceae</taxon>
        <taxon>Stenotrophomonas</taxon>
        <taxon>Stenotrophomonas maltophilia group</taxon>
    </lineage>
</organism>
<evidence type="ECO:0000313" key="2">
    <source>
        <dbReference type="Proteomes" id="UP000625930"/>
    </source>
</evidence>
<dbReference type="EMBL" id="JADUNP010000010">
    <property type="protein sequence ID" value="MBH1651919.1"/>
    <property type="molecule type" value="Genomic_DNA"/>
</dbReference>
<gene>
    <name evidence="1" type="ORF">I5U67_07025</name>
</gene>
<proteinExistence type="predicted"/>
<reference evidence="1" key="1">
    <citation type="submission" date="2020-11" db="EMBL/GenBank/DDBJ databases">
        <title>Enhanced detection system for hospital associated transmission using whole genome sequencing surveillance.</title>
        <authorList>
            <person name="Harrison L.H."/>
            <person name="Van Tyne D."/>
            <person name="Marsh J.W."/>
            <person name="Griffith M.P."/>
            <person name="Snyder D.J."/>
            <person name="Cooper V.S."/>
            <person name="Mustapha M."/>
        </authorList>
    </citation>
    <scope>NUCLEOTIDE SEQUENCE</scope>
    <source>
        <strain evidence="1">STEN00091</strain>
    </source>
</reference>
<sequence>MTFKFPVGPSKGRCNICGQETDLTENHVPPKAWAQGIALRVSSVADAISGEKKPRSHKMPNGVCFRSICRTCNGSVLSRYDKALVSMSRQVTEILRDRSKVTYYQSIRIQPQLVARGVLGHMSSVGLNRYDERHSQHLFDDRSDLLRQVRLHYWVYPYSGRTVLRDFGLGILGGKGSSAIYVLKAYPLAFAMVWNRDFQFEDWQPQSFDPFAGFEPDQEANLPLEFVGLPGQVWPEHVQGNTFAVLHSDGAFVATEKGRG</sequence>
<dbReference type="Proteomes" id="UP000625930">
    <property type="component" value="Unassembled WGS sequence"/>
</dbReference>
<dbReference type="RefSeq" id="WP_141098920.1">
    <property type="nucleotide sequence ID" value="NZ_AP021908.1"/>
</dbReference>